<dbReference type="Proteomes" id="UP000198816">
    <property type="component" value="Unassembled WGS sequence"/>
</dbReference>
<protein>
    <submittedName>
        <fullName evidence="1">Uncharacterized protein</fullName>
    </submittedName>
</protein>
<evidence type="ECO:0000313" key="2">
    <source>
        <dbReference type="Proteomes" id="UP000198816"/>
    </source>
</evidence>
<sequence length="159" mass="17734">MAIQTDPESPSDVAEPDWETPLSLTLTPSLLIHSLMGTASAVHTGWSSCVDDSLVLSDLVSMEDRAGNYIRLAEQEFVEDDQPGTVWHDWTLEVRIGTVLTTGHWQFPVTAHPSEWEWNAREAGRAFERACLLVGRRVRRTMAVEDPAPTDSVPRASRH</sequence>
<gene>
    <name evidence="1" type="ORF">SAMN05421783_10734</name>
</gene>
<name>A0A1H2VIF2_THIRO</name>
<dbReference type="AlphaFoldDB" id="A0A1H2VIF2"/>
<evidence type="ECO:0000313" key="1">
    <source>
        <dbReference type="EMBL" id="SDW68112.1"/>
    </source>
</evidence>
<dbReference type="STRING" id="1058.SAMN05421783_10734"/>
<reference evidence="2" key="1">
    <citation type="submission" date="2016-10" db="EMBL/GenBank/DDBJ databases">
        <authorList>
            <person name="Varghese N."/>
            <person name="Submissions S."/>
        </authorList>
    </citation>
    <scope>NUCLEOTIDE SEQUENCE [LARGE SCALE GENOMIC DNA]</scope>
    <source>
        <strain evidence="2">DSM 217</strain>
    </source>
</reference>
<proteinExistence type="predicted"/>
<dbReference type="EMBL" id="FNNZ01000007">
    <property type="protein sequence ID" value="SDW68112.1"/>
    <property type="molecule type" value="Genomic_DNA"/>
</dbReference>
<keyword evidence="2" id="KW-1185">Reference proteome</keyword>
<dbReference type="OrthoDB" id="5767672at2"/>
<organism evidence="1 2">
    <name type="scientific">Thiocapsa roseopersicina</name>
    <dbReference type="NCBI Taxonomy" id="1058"/>
    <lineage>
        <taxon>Bacteria</taxon>
        <taxon>Pseudomonadati</taxon>
        <taxon>Pseudomonadota</taxon>
        <taxon>Gammaproteobacteria</taxon>
        <taxon>Chromatiales</taxon>
        <taxon>Chromatiaceae</taxon>
        <taxon>Thiocapsa</taxon>
    </lineage>
</organism>
<dbReference type="RefSeq" id="WP_093030440.1">
    <property type="nucleotide sequence ID" value="NZ_FNNZ01000007.1"/>
</dbReference>
<accession>A0A1H2VIF2</accession>